<dbReference type="InterPro" id="IPR004181">
    <property type="entry name" value="Znf_MIZ"/>
</dbReference>
<feature type="domain" description="SP-RING-type" evidence="5">
    <location>
        <begin position="1"/>
        <end position="62"/>
    </location>
</feature>
<dbReference type="EMBL" id="JABSTR010000004">
    <property type="protein sequence ID" value="KAH9366238.1"/>
    <property type="molecule type" value="Genomic_DNA"/>
</dbReference>
<keyword evidence="2 4" id="KW-0863">Zinc-finger</keyword>
<dbReference type="GO" id="GO:0008270">
    <property type="term" value="F:zinc ion binding"/>
    <property type="evidence" value="ECO:0007669"/>
    <property type="project" value="UniProtKB-KW"/>
</dbReference>
<proteinExistence type="predicted"/>
<evidence type="ECO:0000259" key="5">
    <source>
        <dbReference type="PROSITE" id="PS51044"/>
    </source>
</evidence>
<keyword evidence="7" id="KW-1185">Reference proteome</keyword>
<keyword evidence="3" id="KW-0862">Zinc</keyword>
<dbReference type="GO" id="GO:0003712">
    <property type="term" value="F:transcription coregulator activity"/>
    <property type="evidence" value="ECO:0007669"/>
    <property type="project" value="TreeGrafter"/>
</dbReference>
<dbReference type="GO" id="GO:0006357">
    <property type="term" value="P:regulation of transcription by RNA polymerase II"/>
    <property type="evidence" value="ECO:0007669"/>
    <property type="project" value="TreeGrafter"/>
</dbReference>
<dbReference type="Proteomes" id="UP000821853">
    <property type="component" value="Chromosome 2"/>
</dbReference>
<dbReference type="GO" id="GO:0061665">
    <property type="term" value="F:SUMO ligase activity"/>
    <property type="evidence" value="ECO:0007669"/>
    <property type="project" value="TreeGrafter"/>
</dbReference>
<dbReference type="VEuPathDB" id="VectorBase:HLOH_065334"/>
<dbReference type="PANTHER" id="PTHR10782">
    <property type="entry name" value="ZINC FINGER MIZ DOMAIN-CONTAINING PROTEIN"/>
    <property type="match status" value="1"/>
</dbReference>
<evidence type="ECO:0000256" key="2">
    <source>
        <dbReference type="ARBA" id="ARBA00022771"/>
    </source>
</evidence>
<dbReference type="OrthoDB" id="6510781at2759"/>
<protein>
    <recommendedName>
        <fullName evidence="5">SP-RING-type domain-containing protein</fullName>
    </recommendedName>
</protein>
<organism evidence="6 7">
    <name type="scientific">Haemaphysalis longicornis</name>
    <name type="common">Bush tick</name>
    <dbReference type="NCBI Taxonomy" id="44386"/>
    <lineage>
        <taxon>Eukaryota</taxon>
        <taxon>Metazoa</taxon>
        <taxon>Ecdysozoa</taxon>
        <taxon>Arthropoda</taxon>
        <taxon>Chelicerata</taxon>
        <taxon>Arachnida</taxon>
        <taxon>Acari</taxon>
        <taxon>Parasitiformes</taxon>
        <taxon>Ixodida</taxon>
        <taxon>Ixodoidea</taxon>
        <taxon>Ixodidae</taxon>
        <taxon>Haemaphysalinae</taxon>
        <taxon>Haemaphysalis</taxon>
    </lineage>
</organism>
<evidence type="ECO:0000313" key="7">
    <source>
        <dbReference type="Proteomes" id="UP000821853"/>
    </source>
</evidence>
<evidence type="ECO:0000313" key="6">
    <source>
        <dbReference type="EMBL" id="KAH9366238.1"/>
    </source>
</evidence>
<dbReference type="PROSITE" id="PS51044">
    <property type="entry name" value="ZF_SP_RING"/>
    <property type="match status" value="1"/>
</dbReference>
<dbReference type="AlphaFoldDB" id="A0A9J6FIP5"/>
<dbReference type="GO" id="GO:0016925">
    <property type="term" value="P:protein sumoylation"/>
    <property type="evidence" value="ECO:0007669"/>
    <property type="project" value="TreeGrafter"/>
</dbReference>
<evidence type="ECO:0000256" key="1">
    <source>
        <dbReference type="ARBA" id="ARBA00022723"/>
    </source>
</evidence>
<dbReference type="Gene3D" id="3.30.40.10">
    <property type="entry name" value="Zinc/RING finger domain, C3HC4 (zinc finger)"/>
    <property type="match status" value="1"/>
</dbReference>
<keyword evidence="1" id="KW-0479">Metal-binding</keyword>
<evidence type="ECO:0000256" key="4">
    <source>
        <dbReference type="PROSITE-ProRule" id="PRU00452"/>
    </source>
</evidence>
<dbReference type="InterPro" id="IPR013083">
    <property type="entry name" value="Znf_RING/FYVE/PHD"/>
</dbReference>
<gene>
    <name evidence="6" type="ORF">HPB48_001733</name>
</gene>
<evidence type="ECO:0000256" key="3">
    <source>
        <dbReference type="ARBA" id="ARBA00022833"/>
    </source>
</evidence>
<accession>A0A9J6FIP5</accession>
<name>A0A9J6FIP5_HAELO</name>
<dbReference type="PANTHER" id="PTHR10782:SF94">
    <property type="entry name" value="SUPPRESSOR OF VARIEGATION 2-10, ISOFORM I"/>
    <property type="match status" value="1"/>
</dbReference>
<dbReference type="GO" id="GO:0000785">
    <property type="term" value="C:chromatin"/>
    <property type="evidence" value="ECO:0007669"/>
    <property type="project" value="TreeGrafter"/>
</dbReference>
<sequence length="107" mass="12280">MKVPCRGVHCRHVQCFDAYTYLTCNKNTLKRCWFCPVCELELPVEDMRVDLFTLDFLDKAEEHCDDVTLFADGHWENVAAGKDDQDSIILIEDSITVIEDSPVKTPL</sequence>
<reference evidence="6 7" key="1">
    <citation type="journal article" date="2020" name="Cell">
        <title>Large-Scale Comparative Analyses of Tick Genomes Elucidate Their Genetic Diversity and Vector Capacities.</title>
        <authorList>
            <consortium name="Tick Genome and Microbiome Consortium (TIGMIC)"/>
            <person name="Jia N."/>
            <person name="Wang J."/>
            <person name="Shi W."/>
            <person name="Du L."/>
            <person name="Sun Y."/>
            <person name="Zhan W."/>
            <person name="Jiang J.F."/>
            <person name="Wang Q."/>
            <person name="Zhang B."/>
            <person name="Ji P."/>
            <person name="Bell-Sakyi L."/>
            <person name="Cui X.M."/>
            <person name="Yuan T.T."/>
            <person name="Jiang B.G."/>
            <person name="Yang W.F."/>
            <person name="Lam T.T."/>
            <person name="Chang Q.C."/>
            <person name="Ding S.J."/>
            <person name="Wang X.J."/>
            <person name="Zhu J.G."/>
            <person name="Ruan X.D."/>
            <person name="Zhao L."/>
            <person name="Wei J.T."/>
            <person name="Ye R.Z."/>
            <person name="Que T.C."/>
            <person name="Du C.H."/>
            <person name="Zhou Y.H."/>
            <person name="Cheng J.X."/>
            <person name="Dai P.F."/>
            <person name="Guo W.B."/>
            <person name="Han X.H."/>
            <person name="Huang E.J."/>
            <person name="Li L.F."/>
            <person name="Wei W."/>
            <person name="Gao Y.C."/>
            <person name="Liu J.Z."/>
            <person name="Shao H.Z."/>
            <person name="Wang X."/>
            <person name="Wang C.C."/>
            <person name="Yang T.C."/>
            <person name="Huo Q.B."/>
            <person name="Li W."/>
            <person name="Chen H.Y."/>
            <person name="Chen S.E."/>
            <person name="Zhou L.G."/>
            <person name="Ni X.B."/>
            <person name="Tian J.H."/>
            <person name="Sheng Y."/>
            <person name="Liu T."/>
            <person name="Pan Y.S."/>
            <person name="Xia L.Y."/>
            <person name="Li J."/>
            <person name="Zhao F."/>
            <person name="Cao W.C."/>
        </authorList>
    </citation>
    <scope>NUCLEOTIDE SEQUENCE [LARGE SCALE GENOMIC DNA]</scope>
    <source>
        <strain evidence="6">HaeL-2018</strain>
    </source>
</reference>
<comment type="caution">
    <text evidence="6">The sequence shown here is derived from an EMBL/GenBank/DDBJ whole genome shotgun (WGS) entry which is preliminary data.</text>
</comment>
<dbReference type="Pfam" id="PF02891">
    <property type="entry name" value="zf-MIZ"/>
    <property type="match status" value="1"/>
</dbReference>